<dbReference type="InterPro" id="IPR005097">
    <property type="entry name" value="Sacchrp_dh_NADP-bd"/>
</dbReference>
<dbReference type="EMBL" id="JAOPJZ010000001">
    <property type="protein sequence ID" value="MCU4750713.1"/>
    <property type="molecule type" value="Genomic_DNA"/>
</dbReference>
<name>A0AAP2Z5Y6_9EURY</name>
<keyword evidence="3" id="KW-1185">Reference proteome</keyword>
<evidence type="ECO:0000259" key="1">
    <source>
        <dbReference type="Pfam" id="PF03435"/>
    </source>
</evidence>
<sequence length="357" mass="37734">MDTALIYGAYGYTGSLIVDEAVARGGSPVVAGRDREQVRDVATEHDLDHRVFSLERGRAIERALDGIDVVCNCAGPFVNTAVPLVDACLETGTDYLDITGEFQVFNRLADEDERATASGVTVLPGVGFDVVPTDCLAVMLAERVPGATELSLAIASTSSVSRGTAKTMVESLGSGGVVRRRGRLVQVPTAYDVREIDFGERVGVTPAVTIPWGDIVTAAHSTGIETISVYAGVSKRAIRALKAGGSLESIAGTGPVKSTLERLIDATVDGPDGRELTQDRAVVWGEVTDGETRLRGRLETPNPYALTVETATNAIERTLVGEIPAGFQTPATAFGPEFILECSAVERWIDEPMAVPS</sequence>
<evidence type="ECO:0000313" key="2">
    <source>
        <dbReference type="EMBL" id="MCU4750713.1"/>
    </source>
</evidence>
<organism evidence="2 3">
    <name type="scientific">Natronosalvus hydrolyticus</name>
    <dbReference type="NCBI Taxonomy" id="2979988"/>
    <lineage>
        <taxon>Archaea</taxon>
        <taxon>Methanobacteriati</taxon>
        <taxon>Methanobacteriota</taxon>
        <taxon>Stenosarchaea group</taxon>
        <taxon>Halobacteria</taxon>
        <taxon>Halobacteriales</taxon>
        <taxon>Natrialbaceae</taxon>
        <taxon>Natronosalvus</taxon>
    </lineage>
</organism>
<dbReference type="PANTHER" id="PTHR43781">
    <property type="entry name" value="SACCHAROPINE DEHYDROGENASE"/>
    <property type="match status" value="1"/>
</dbReference>
<evidence type="ECO:0000313" key="3">
    <source>
        <dbReference type="Proteomes" id="UP001321047"/>
    </source>
</evidence>
<dbReference type="InterPro" id="IPR036291">
    <property type="entry name" value="NAD(P)-bd_dom_sf"/>
</dbReference>
<feature type="domain" description="Saccharopine dehydrogenase NADP binding" evidence="1">
    <location>
        <begin position="5"/>
        <end position="123"/>
    </location>
</feature>
<proteinExistence type="predicted"/>
<dbReference type="RefSeq" id="WP_342805765.1">
    <property type="nucleotide sequence ID" value="NZ_JAOPJZ010000001.1"/>
</dbReference>
<protein>
    <submittedName>
        <fullName evidence="2">Saccharopine dehydrogenase NADP-binding domain-containing protein</fullName>
    </submittedName>
</protein>
<comment type="caution">
    <text evidence="2">The sequence shown here is derived from an EMBL/GenBank/DDBJ whole genome shotgun (WGS) entry which is preliminary data.</text>
</comment>
<dbReference type="Pfam" id="PF03435">
    <property type="entry name" value="Sacchrp_dh_NADP"/>
    <property type="match status" value="1"/>
</dbReference>
<dbReference type="AlphaFoldDB" id="A0AAP2Z5Y6"/>
<reference evidence="2 3" key="1">
    <citation type="submission" date="2022-09" db="EMBL/GenBank/DDBJ databases">
        <title>Enrichment on poylsaccharides allowed isolation of novel metabolic and taxonomic groups of Haloarchaea.</title>
        <authorList>
            <person name="Sorokin D.Y."/>
            <person name="Elcheninov A.G."/>
            <person name="Khizhniak T.V."/>
            <person name="Kolganova T.V."/>
            <person name="Kublanov I.V."/>
        </authorList>
    </citation>
    <scope>NUCLEOTIDE SEQUENCE [LARGE SCALE GENOMIC DNA]</scope>
    <source>
        <strain evidence="2 3">AArc-curdl1</strain>
    </source>
</reference>
<dbReference type="Gene3D" id="3.40.50.720">
    <property type="entry name" value="NAD(P)-binding Rossmann-like Domain"/>
    <property type="match status" value="1"/>
</dbReference>
<dbReference type="PANTHER" id="PTHR43781:SF1">
    <property type="entry name" value="SACCHAROPINE DEHYDROGENASE"/>
    <property type="match status" value="1"/>
</dbReference>
<dbReference type="Proteomes" id="UP001321047">
    <property type="component" value="Unassembled WGS sequence"/>
</dbReference>
<dbReference type="SUPFAM" id="SSF51735">
    <property type="entry name" value="NAD(P)-binding Rossmann-fold domains"/>
    <property type="match status" value="1"/>
</dbReference>
<gene>
    <name evidence="2" type="ORF">OB919_01755</name>
</gene>
<accession>A0AAP2Z5Y6</accession>